<dbReference type="Proteomes" id="UP000178944">
    <property type="component" value="Unassembled WGS sequence"/>
</dbReference>
<gene>
    <name evidence="4" type="ORF">A2951_00850</name>
</gene>
<comment type="caution">
    <text evidence="4">The sequence shown here is derived from an EMBL/GenBank/DDBJ whole genome shotgun (WGS) entry which is preliminary data.</text>
</comment>
<dbReference type="Gene3D" id="3.40.50.2000">
    <property type="entry name" value="Glycogen Phosphorylase B"/>
    <property type="match status" value="2"/>
</dbReference>
<sequence>MRIGIDARMYGAASTTGIGFYLQQLIEQLAIIDQKNQYFLLMRRPALGQFKSPSDRVVAIKADLPWYSYREQLQLPLLLRRHRLDLVHFPHFNVPIGYRRPFVVTIHDLTPMAFPGPKVKRSPWRRRAYQQVFQSGLRRAKRIIAISNHTRQQLITQAGVAADRIEVIYPGVSERYQPQPDGQQLETLRQRLGITKPFILYVGVWRDHKNLPSLVEAFNRLKTRHRLDLQLVLAGRPDPRYPEIQAAITRSPFKADIITPGFIADENLPSLYRAAKLFVLPSFNEGFGLVAAESAACGTPVVGSNTTSLPEILGDAGWYVNPLKPGELATVINRAITDEAAYQKARQRGLEVVKRYDWRRCAEQTLAVYEKVKL</sequence>
<evidence type="ECO:0000259" key="3">
    <source>
        <dbReference type="Pfam" id="PF13439"/>
    </source>
</evidence>
<feature type="domain" description="Glycosyltransferase subfamily 4-like N-terminal" evidence="3">
    <location>
        <begin position="54"/>
        <end position="173"/>
    </location>
</feature>
<evidence type="ECO:0000313" key="4">
    <source>
        <dbReference type="EMBL" id="OGY55376.1"/>
    </source>
</evidence>
<evidence type="ECO:0000259" key="2">
    <source>
        <dbReference type="Pfam" id="PF00534"/>
    </source>
</evidence>
<dbReference type="PANTHER" id="PTHR46401:SF2">
    <property type="entry name" value="GLYCOSYLTRANSFERASE WBBK-RELATED"/>
    <property type="match status" value="1"/>
</dbReference>
<evidence type="ECO:0000256" key="1">
    <source>
        <dbReference type="ARBA" id="ARBA00022679"/>
    </source>
</evidence>
<dbReference type="AlphaFoldDB" id="A0A1G1YUC1"/>
<dbReference type="EMBL" id="MHIQ01000002">
    <property type="protein sequence ID" value="OGY55376.1"/>
    <property type="molecule type" value="Genomic_DNA"/>
</dbReference>
<organism evidence="4 5">
    <name type="scientific">Candidatus Buchananbacteria bacterium RIFCSPLOWO2_01_FULL_56_15</name>
    <dbReference type="NCBI Taxonomy" id="1797547"/>
    <lineage>
        <taxon>Bacteria</taxon>
        <taxon>Candidatus Buchananiibacteriota</taxon>
    </lineage>
</organism>
<dbReference type="GO" id="GO:0009103">
    <property type="term" value="P:lipopolysaccharide biosynthetic process"/>
    <property type="evidence" value="ECO:0007669"/>
    <property type="project" value="TreeGrafter"/>
</dbReference>
<proteinExistence type="predicted"/>
<name>A0A1G1YUC1_9BACT</name>
<dbReference type="Pfam" id="PF13439">
    <property type="entry name" value="Glyco_transf_4"/>
    <property type="match status" value="1"/>
</dbReference>
<dbReference type="CDD" id="cd03809">
    <property type="entry name" value="GT4_MtfB-like"/>
    <property type="match status" value="1"/>
</dbReference>
<reference evidence="4 5" key="1">
    <citation type="journal article" date="2016" name="Nat. Commun.">
        <title>Thousands of microbial genomes shed light on interconnected biogeochemical processes in an aquifer system.</title>
        <authorList>
            <person name="Anantharaman K."/>
            <person name="Brown C.T."/>
            <person name="Hug L.A."/>
            <person name="Sharon I."/>
            <person name="Castelle C.J."/>
            <person name="Probst A.J."/>
            <person name="Thomas B.C."/>
            <person name="Singh A."/>
            <person name="Wilkins M.J."/>
            <person name="Karaoz U."/>
            <person name="Brodie E.L."/>
            <person name="Williams K.H."/>
            <person name="Hubbard S.S."/>
            <person name="Banfield J.F."/>
        </authorList>
    </citation>
    <scope>NUCLEOTIDE SEQUENCE [LARGE SCALE GENOMIC DNA]</scope>
</reference>
<dbReference type="InterPro" id="IPR001296">
    <property type="entry name" value="Glyco_trans_1"/>
</dbReference>
<keyword evidence="1" id="KW-0808">Transferase</keyword>
<evidence type="ECO:0000313" key="5">
    <source>
        <dbReference type="Proteomes" id="UP000178944"/>
    </source>
</evidence>
<dbReference type="InterPro" id="IPR028098">
    <property type="entry name" value="Glyco_trans_4-like_N"/>
</dbReference>
<evidence type="ECO:0008006" key="6">
    <source>
        <dbReference type="Google" id="ProtNLM"/>
    </source>
</evidence>
<dbReference type="PANTHER" id="PTHR46401">
    <property type="entry name" value="GLYCOSYLTRANSFERASE WBBK-RELATED"/>
    <property type="match status" value="1"/>
</dbReference>
<feature type="domain" description="Glycosyl transferase family 1" evidence="2">
    <location>
        <begin position="188"/>
        <end position="349"/>
    </location>
</feature>
<dbReference type="SUPFAM" id="SSF53756">
    <property type="entry name" value="UDP-Glycosyltransferase/glycogen phosphorylase"/>
    <property type="match status" value="1"/>
</dbReference>
<accession>A0A1G1YUC1</accession>
<protein>
    <recommendedName>
        <fullName evidence="6">Glycosyltransferase subfamily 4-like N-terminal domain-containing protein</fullName>
    </recommendedName>
</protein>
<dbReference type="GO" id="GO:0016757">
    <property type="term" value="F:glycosyltransferase activity"/>
    <property type="evidence" value="ECO:0007669"/>
    <property type="project" value="InterPro"/>
</dbReference>
<dbReference type="Pfam" id="PF00534">
    <property type="entry name" value="Glycos_transf_1"/>
    <property type="match status" value="1"/>
</dbReference>